<dbReference type="GO" id="GO:0004672">
    <property type="term" value="F:protein kinase activity"/>
    <property type="evidence" value="ECO:0007669"/>
    <property type="project" value="UniProtKB-ARBA"/>
</dbReference>
<keyword evidence="1" id="KW-0902">Two-component regulatory system</keyword>
<name>A0A1E8FJ37_9ALTE</name>
<protein>
    <recommendedName>
        <fullName evidence="3">HPt domain-containing protein</fullName>
    </recommendedName>
</protein>
<dbReference type="RefSeq" id="WP_070174779.1">
    <property type="nucleotide sequence ID" value="NZ_BMJR01000004.1"/>
</dbReference>
<dbReference type="Proteomes" id="UP000176037">
    <property type="component" value="Unassembled WGS sequence"/>
</dbReference>
<evidence type="ECO:0000259" key="3">
    <source>
        <dbReference type="PROSITE" id="PS50894"/>
    </source>
</evidence>
<comment type="caution">
    <text evidence="4">The sequence shown here is derived from an EMBL/GenBank/DDBJ whole genome shotgun (WGS) entry which is preliminary data.</text>
</comment>
<evidence type="ECO:0000256" key="1">
    <source>
        <dbReference type="ARBA" id="ARBA00023012"/>
    </source>
</evidence>
<dbReference type="Pfam" id="PF01627">
    <property type="entry name" value="Hpt"/>
    <property type="match status" value="1"/>
</dbReference>
<keyword evidence="5" id="KW-1185">Reference proteome</keyword>
<organism evidence="4 5">
    <name type="scientific">Alteromonas lipolytica</name>
    <dbReference type="NCBI Taxonomy" id="1856405"/>
    <lineage>
        <taxon>Bacteria</taxon>
        <taxon>Pseudomonadati</taxon>
        <taxon>Pseudomonadota</taxon>
        <taxon>Gammaproteobacteria</taxon>
        <taxon>Alteromonadales</taxon>
        <taxon>Alteromonadaceae</taxon>
        <taxon>Alteromonas/Salinimonas group</taxon>
        <taxon>Alteromonas</taxon>
    </lineage>
</organism>
<dbReference type="Gene3D" id="1.20.120.160">
    <property type="entry name" value="HPT domain"/>
    <property type="match status" value="1"/>
</dbReference>
<accession>A0A1E8FJ37</accession>
<dbReference type="STRING" id="1856405.BFC17_09610"/>
<dbReference type="InterPro" id="IPR008207">
    <property type="entry name" value="Sig_transdc_His_kin_Hpt_dom"/>
</dbReference>
<dbReference type="OrthoDB" id="6386737at2"/>
<feature type="modified residue" description="Phosphohistidine" evidence="2">
    <location>
        <position position="59"/>
    </location>
</feature>
<dbReference type="GO" id="GO:0000160">
    <property type="term" value="P:phosphorelay signal transduction system"/>
    <property type="evidence" value="ECO:0007669"/>
    <property type="project" value="UniProtKB-KW"/>
</dbReference>
<evidence type="ECO:0000313" key="5">
    <source>
        <dbReference type="Proteomes" id="UP000176037"/>
    </source>
</evidence>
<dbReference type="EMBL" id="MJIC01000004">
    <property type="protein sequence ID" value="OFI35935.1"/>
    <property type="molecule type" value="Genomic_DNA"/>
</dbReference>
<proteinExistence type="predicted"/>
<reference evidence="4 5" key="1">
    <citation type="submission" date="2016-09" db="EMBL/GenBank/DDBJ databases">
        <title>Alteromonas lipolytica, a new species isolated from sea water.</title>
        <authorList>
            <person name="Wu Y.-H."/>
            <person name="Cheng H."/>
            <person name="Xu X.-W."/>
        </authorList>
    </citation>
    <scope>NUCLEOTIDE SEQUENCE [LARGE SCALE GENOMIC DNA]</scope>
    <source>
        <strain evidence="4 5">JW12</strain>
    </source>
</reference>
<dbReference type="InterPro" id="IPR036641">
    <property type="entry name" value="HPT_dom_sf"/>
</dbReference>
<evidence type="ECO:0000313" key="4">
    <source>
        <dbReference type="EMBL" id="OFI35935.1"/>
    </source>
</evidence>
<sequence length="188" mass="21161">MQEQPMVIDFDFGLRQLNGNRSLLYRLLRKFAAEYRTLDARLQVMMAEKDIANAENLVHTLKGVSGNLGCTAVYQTSRLVNEELKLGKPEPSSLKELIEQLNETIRVIEELPDDSHTPQASDAPADAKQQTLQALTQALQHHEYINDDKLNKWLAVLDFDNSHRQSLIDAVSSLEYDKALTIIEGATA</sequence>
<feature type="domain" description="HPt" evidence="3">
    <location>
        <begin position="20"/>
        <end position="115"/>
    </location>
</feature>
<keyword evidence="2" id="KW-0597">Phosphoprotein</keyword>
<gene>
    <name evidence="4" type="ORF">BFC17_09610</name>
</gene>
<dbReference type="SUPFAM" id="SSF47226">
    <property type="entry name" value="Histidine-containing phosphotransfer domain, HPT domain"/>
    <property type="match status" value="1"/>
</dbReference>
<dbReference type="AlphaFoldDB" id="A0A1E8FJ37"/>
<dbReference type="PROSITE" id="PS50894">
    <property type="entry name" value="HPT"/>
    <property type="match status" value="1"/>
</dbReference>
<evidence type="ECO:0000256" key="2">
    <source>
        <dbReference type="PROSITE-ProRule" id="PRU00110"/>
    </source>
</evidence>